<dbReference type="Proteomes" id="UP000434957">
    <property type="component" value="Unassembled WGS sequence"/>
</dbReference>
<dbReference type="AlphaFoldDB" id="A0A6A3NQW8"/>
<dbReference type="EMBL" id="QXFT01000260">
    <property type="protein sequence ID" value="KAE9349191.1"/>
    <property type="molecule type" value="Genomic_DNA"/>
</dbReference>
<proteinExistence type="predicted"/>
<evidence type="ECO:0000313" key="3">
    <source>
        <dbReference type="EMBL" id="KAE9349191.1"/>
    </source>
</evidence>
<comment type="caution">
    <text evidence="2">The sequence shown here is derived from an EMBL/GenBank/DDBJ whole genome shotgun (WGS) entry which is preliminary data.</text>
</comment>
<dbReference type="Proteomes" id="UP000429607">
    <property type="component" value="Unassembled WGS sequence"/>
</dbReference>
<organism evidence="2 4">
    <name type="scientific">Phytophthora rubi</name>
    <dbReference type="NCBI Taxonomy" id="129364"/>
    <lineage>
        <taxon>Eukaryota</taxon>
        <taxon>Sar</taxon>
        <taxon>Stramenopiles</taxon>
        <taxon>Oomycota</taxon>
        <taxon>Peronosporomycetes</taxon>
        <taxon>Peronosporales</taxon>
        <taxon>Peronosporaceae</taxon>
        <taxon>Phytophthora</taxon>
    </lineage>
</organism>
<evidence type="ECO:0000313" key="6">
    <source>
        <dbReference type="Proteomes" id="UP000435112"/>
    </source>
</evidence>
<dbReference type="OrthoDB" id="124760at2759"/>
<evidence type="ECO:0000313" key="2">
    <source>
        <dbReference type="EMBL" id="KAE9043538.1"/>
    </source>
</evidence>
<dbReference type="Proteomes" id="UP000435112">
    <property type="component" value="Unassembled WGS sequence"/>
</dbReference>
<sequence>MASCGATVLMFFECFIKGVEMPAKPSQQLMRFLRLRYMLKCLS</sequence>
<name>A0A6A3NQW8_9STRA</name>
<evidence type="ECO:0000313" key="1">
    <source>
        <dbReference type="EMBL" id="KAE9038313.1"/>
    </source>
</evidence>
<evidence type="ECO:0000313" key="5">
    <source>
        <dbReference type="Proteomes" id="UP000434957"/>
    </source>
</evidence>
<reference evidence="4 6" key="1">
    <citation type="submission" date="2018-09" db="EMBL/GenBank/DDBJ databases">
        <title>Genomic investigation of the strawberry pathogen Phytophthora fragariae indicates pathogenicity is determined by transcriptional variation in three key races.</title>
        <authorList>
            <person name="Adams T.M."/>
            <person name="Armitage A.D."/>
            <person name="Sobczyk M.K."/>
            <person name="Bates H.J."/>
            <person name="Dunwell J.M."/>
            <person name="Nellist C.F."/>
            <person name="Harrison R.J."/>
        </authorList>
    </citation>
    <scope>NUCLEOTIDE SEQUENCE [LARGE SCALE GENOMIC DNA]</scope>
    <source>
        <strain evidence="2 4">SCRP249</strain>
        <strain evidence="1 6">SCRP324</strain>
        <strain evidence="3 5">SCRP333</strain>
    </source>
</reference>
<evidence type="ECO:0000313" key="4">
    <source>
        <dbReference type="Proteomes" id="UP000429607"/>
    </source>
</evidence>
<dbReference type="EMBL" id="QXFV01000260">
    <property type="protein sequence ID" value="KAE9043538.1"/>
    <property type="molecule type" value="Genomic_DNA"/>
</dbReference>
<dbReference type="EMBL" id="QXFU01000269">
    <property type="protein sequence ID" value="KAE9038313.1"/>
    <property type="molecule type" value="Genomic_DNA"/>
</dbReference>
<protein>
    <submittedName>
        <fullName evidence="2">Uncharacterized protein</fullName>
    </submittedName>
</protein>
<keyword evidence="5" id="KW-1185">Reference proteome</keyword>
<accession>A0A6A3NQW8</accession>
<gene>
    <name evidence="2" type="ORF">PR001_g5765</name>
    <name evidence="1" type="ORF">PR002_g6100</name>
    <name evidence="3" type="ORF">PR003_g6023</name>
</gene>